<dbReference type="PANTHER" id="PTHR43072:SF60">
    <property type="entry name" value="L-2,4-DIAMINOBUTYRIC ACID ACETYLTRANSFERASE"/>
    <property type="match status" value="1"/>
</dbReference>
<gene>
    <name evidence="2" type="ORF">BHK69_26165</name>
</gene>
<dbReference type="Pfam" id="PF00583">
    <property type="entry name" value="Acetyltransf_1"/>
    <property type="match status" value="1"/>
</dbReference>
<dbReference type="SUPFAM" id="SSF55729">
    <property type="entry name" value="Acyl-CoA N-acyltransferases (Nat)"/>
    <property type="match status" value="1"/>
</dbReference>
<dbReference type="EMBL" id="CP017147">
    <property type="protein sequence ID" value="AOO83462.1"/>
    <property type="molecule type" value="Genomic_DNA"/>
</dbReference>
<evidence type="ECO:0000313" key="2">
    <source>
        <dbReference type="EMBL" id="AOO83462.1"/>
    </source>
</evidence>
<sequence>MAETEGDVTIRQVSATDAEAYRALRLQALLQAPEAFGASHADEAARPLAAFIARITPAPPSLVFGAFAKAELVGMAGFLAGNSEKNRHRGTLWGVYLAPDWRGRGIARALVEAVRAHAAQHVLVLQARAVTTNSVALRLYEQLGFKPYGIESKALRIDGALFDEALLALDFSEAEQVDG</sequence>
<dbReference type="STRING" id="1526658.BHK69_26165"/>
<dbReference type="Gene3D" id="3.40.630.30">
    <property type="match status" value="1"/>
</dbReference>
<protein>
    <recommendedName>
        <fullName evidence="1">N-acetyltransferase domain-containing protein</fullName>
    </recommendedName>
</protein>
<dbReference type="PANTHER" id="PTHR43072">
    <property type="entry name" value="N-ACETYLTRANSFERASE"/>
    <property type="match status" value="1"/>
</dbReference>
<dbReference type="KEGG" id="bvv:BHK69_26165"/>
<dbReference type="PROSITE" id="PS51186">
    <property type="entry name" value="GNAT"/>
    <property type="match status" value="1"/>
</dbReference>
<name>A0A1D7U7W7_9HYPH</name>
<keyword evidence="3" id="KW-1185">Reference proteome</keyword>
<dbReference type="AlphaFoldDB" id="A0A1D7U7W7"/>
<proteinExistence type="predicted"/>
<organism evidence="2 3">
    <name type="scientific">Bosea vaviloviae</name>
    <dbReference type="NCBI Taxonomy" id="1526658"/>
    <lineage>
        <taxon>Bacteria</taxon>
        <taxon>Pseudomonadati</taxon>
        <taxon>Pseudomonadota</taxon>
        <taxon>Alphaproteobacteria</taxon>
        <taxon>Hyphomicrobiales</taxon>
        <taxon>Boseaceae</taxon>
        <taxon>Bosea</taxon>
    </lineage>
</organism>
<dbReference type="InterPro" id="IPR000182">
    <property type="entry name" value="GNAT_dom"/>
</dbReference>
<dbReference type="OrthoDB" id="9799092at2"/>
<evidence type="ECO:0000313" key="3">
    <source>
        <dbReference type="Proteomes" id="UP000094969"/>
    </source>
</evidence>
<dbReference type="Proteomes" id="UP000094969">
    <property type="component" value="Chromosome"/>
</dbReference>
<evidence type="ECO:0000259" key="1">
    <source>
        <dbReference type="PROSITE" id="PS51186"/>
    </source>
</evidence>
<reference evidence="2 3" key="1">
    <citation type="journal article" date="2015" name="Antonie Van Leeuwenhoek">
        <title>Bosea vaviloviae sp. nov., a new species of slow-growing rhizobia isolated from nodules of the relict species Vavilovia formosa (Stev.) Fed.</title>
        <authorList>
            <person name="Safronova V.I."/>
            <person name="Kuznetsova I.G."/>
            <person name="Sazanova A.L."/>
            <person name="Kimeklis A.K."/>
            <person name="Belimov A.A."/>
            <person name="Andronov E.E."/>
            <person name="Pinaev A.G."/>
            <person name="Chizhevskaya E.P."/>
            <person name="Pukhaev A.R."/>
            <person name="Popov K.P."/>
            <person name="Willems A."/>
            <person name="Tikhonovich I.A."/>
        </authorList>
    </citation>
    <scope>NUCLEOTIDE SEQUENCE [LARGE SCALE GENOMIC DNA]</scope>
    <source>
        <strain evidence="2 3">Vaf18</strain>
    </source>
</reference>
<dbReference type="InterPro" id="IPR016181">
    <property type="entry name" value="Acyl_CoA_acyltransferase"/>
</dbReference>
<dbReference type="RefSeq" id="WP_069692662.1">
    <property type="nucleotide sequence ID" value="NZ_CP017147.1"/>
</dbReference>
<feature type="domain" description="N-acetyltransferase" evidence="1">
    <location>
        <begin position="8"/>
        <end position="168"/>
    </location>
</feature>
<dbReference type="CDD" id="cd04301">
    <property type="entry name" value="NAT_SF"/>
    <property type="match status" value="1"/>
</dbReference>
<dbReference type="GO" id="GO:0016747">
    <property type="term" value="F:acyltransferase activity, transferring groups other than amino-acyl groups"/>
    <property type="evidence" value="ECO:0007669"/>
    <property type="project" value="InterPro"/>
</dbReference>
<accession>A0A1D7U7W7</accession>